<dbReference type="GO" id="GO:0000981">
    <property type="term" value="F:DNA-binding transcription factor activity, RNA polymerase II-specific"/>
    <property type="evidence" value="ECO:0007669"/>
    <property type="project" value="TreeGrafter"/>
</dbReference>
<evidence type="ECO:0000313" key="10">
    <source>
        <dbReference type="Proteomes" id="UP001341281"/>
    </source>
</evidence>
<evidence type="ECO:0000256" key="1">
    <source>
        <dbReference type="ARBA" id="ARBA00004123"/>
    </source>
</evidence>
<evidence type="ECO:0000259" key="7">
    <source>
        <dbReference type="PROSITE" id="PS50090"/>
    </source>
</evidence>
<dbReference type="Gene3D" id="1.10.10.60">
    <property type="entry name" value="Homeodomain-like"/>
    <property type="match status" value="2"/>
</dbReference>
<dbReference type="AlphaFoldDB" id="A0AAQ3TE89"/>
<gene>
    <name evidence="9" type="ORF">U9M48_020192</name>
</gene>
<keyword evidence="5" id="KW-0804">Transcription</keyword>
<feature type="domain" description="Myb-like" evidence="7">
    <location>
        <begin position="56"/>
        <end position="107"/>
    </location>
</feature>
<sequence>MAEEMASFFGPDMPKGFAQFEEDHEHIVVMEEAYHVHVKEVEGDVVHGRGGDSGQGKRIVRSHWHFFEDEKLKELVAQYGPTNWDRIAKKFEGRSGKSCRLRWINHLDPGLNRSPFSKEEEELLLLAHRAHGPKWARIAGLFPGRTDNAVKNHYHVMMARRSREIRGRTASLTSSRSPAPPHVAPAAVISHHSYGGGGGANPQLGSPVEAVAAAHAYGGGSGFANSAPTTYAATNLGPGGAAPGFYQTSYGVAPRATAPAPVAFAPSARSAFSTPSPAPAPAANKDDDKVTLQFFDFLGVGET</sequence>
<dbReference type="InterPro" id="IPR050560">
    <property type="entry name" value="MYB_TF"/>
</dbReference>
<evidence type="ECO:0000256" key="4">
    <source>
        <dbReference type="ARBA" id="ARBA00023125"/>
    </source>
</evidence>
<evidence type="ECO:0000313" key="9">
    <source>
        <dbReference type="EMBL" id="WVZ71625.1"/>
    </source>
</evidence>
<dbReference type="InterPro" id="IPR017930">
    <property type="entry name" value="Myb_dom"/>
</dbReference>
<dbReference type="SMART" id="SM00717">
    <property type="entry name" value="SANT"/>
    <property type="match status" value="2"/>
</dbReference>
<dbReference type="InterPro" id="IPR001005">
    <property type="entry name" value="SANT/Myb"/>
</dbReference>
<feature type="domain" description="HTH myb-type" evidence="8">
    <location>
        <begin position="112"/>
        <end position="162"/>
    </location>
</feature>
<keyword evidence="6" id="KW-0539">Nucleus</keyword>
<evidence type="ECO:0008006" key="11">
    <source>
        <dbReference type="Google" id="ProtNLM"/>
    </source>
</evidence>
<evidence type="ECO:0000259" key="8">
    <source>
        <dbReference type="PROSITE" id="PS51294"/>
    </source>
</evidence>
<dbReference type="FunFam" id="1.10.10.60:FF:000060">
    <property type="entry name" value="MYB transcription factor"/>
    <property type="match status" value="1"/>
</dbReference>
<evidence type="ECO:0000256" key="3">
    <source>
        <dbReference type="ARBA" id="ARBA00023015"/>
    </source>
</evidence>
<evidence type="ECO:0000256" key="5">
    <source>
        <dbReference type="ARBA" id="ARBA00023163"/>
    </source>
</evidence>
<dbReference type="PANTHER" id="PTHR45614:SF250">
    <property type="entry name" value="MYB DOMAIN PROTEIN 110"/>
    <property type="match status" value="1"/>
</dbReference>
<comment type="subcellular location">
    <subcellularLocation>
        <location evidence="1">Nucleus</location>
    </subcellularLocation>
</comment>
<keyword evidence="2" id="KW-0677">Repeat</keyword>
<evidence type="ECO:0000256" key="6">
    <source>
        <dbReference type="ARBA" id="ARBA00023242"/>
    </source>
</evidence>
<dbReference type="EMBL" id="CP144748">
    <property type="protein sequence ID" value="WVZ71625.1"/>
    <property type="molecule type" value="Genomic_DNA"/>
</dbReference>
<protein>
    <recommendedName>
        <fullName evidence="11">MYB transcription factor</fullName>
    </recommendedName>
</protein>
<keyword evidence="10" id="KW-1185">Reference proteome</keyword>
<dbReference type="Proteomes" id="UP001341281">
    <property type="component" value="Chromosome 04"/>
</dbReference>
<proteinExistence type="predicted"/>
<dbReference type="CDD" id="cd00167">
    <property type="entry name" value="SANT"/>
    <property type="match status" value="2"/>
</dbReference>
<dbReference type="PANTHER" id="PTHR45614">
    <property type="entry name" value="MYB PROTEIN-RELATED"/>
    <property type="match status" value="1"/>
</dbReference>
<dbReference type="GO" id="GO:0000978">
    <property type="term" value="F:RNA polymerase II cis-regulatory region sequence-specific DNA binding"/>
    <property type="evidence" value="ECO:0007669"/>
    <property type="project" value="TreeGrafter"/>
</dbReference>
<dbReference type="GO" id="GO:0005634">
    <property type="term" value="C:nucleus"/>
    <property type="evidence" value="ECO:0007669"/>
    <property type="project" value="UniProtKB-SubCell"/>
</dbReference>
<keyword evidence="3" id="KW-0805">Transcription regulation</keyword>
<keyword evidence="4" id="KW-0238">DNA-binding</keyword>
<dbReference type="Pfam" id="PF13921">
    <property type="entry name" value="Myb_DNA-bind_6"/>
    <property type="match status" value="1"/>
</dbReference>
<reference evidence="9 10" key="1">
    <citation type="submission" date="2024-02" db="EMBL/GenBank/DDBJ databases">
        <title>High-quality chromosome-scale genome assembly of Pensacola bahiagrass (Paspalum notatum Flugge var. saurae).</title>
        <authorList>
            <person name="Vega J.M."/>
            <person name="Podio M."/>
            <person name="Orjuela J."/>
            <person name="Siena L.A."/>
            <person name="Pessino S.C."/>
            <person name="Combes M.C."/>
            <person name="Mariac C."/>
            <person name="Albertini E."/>
            <person name="Pupilli F."/>
            <person name="Ortiz J.P.A."/>
            <person name="Leblanc O."/>
        </authorList>
    </citation>
    <scope>NUCLEOTIDE SEQUENCE [LARGE SCALE GENOMIC DNA]</scope>
    <source>
        <strain evidence="9">R1</strain>
        <tissue evidence="9">Leaf</tissue>
    </source>
</reference>
<evidence type="ECO:0000256" key="2">
    <source>
        <dbReference type="ARBA" id="ARBA00022737"/>
    </source>
</evidence>
<dbReference type="InterPro" id="IPR009057">
    <property type="entry name" value="Homeodomain-like_sf"/>
</dbReference>
<organism evidence="9 10">
    <name type="scientific">Paspalum notatum var. saurae</name>
    <dbReference type="NCBI Taxonomy" id="547442"/>
    <lineage>
        <taxon>Eukaryota</taxon>
        <taxon>Viridiplantae</taxon>
        <taxon>Streptophyta</taxon>
        <taxon>Embryophyta</taxon>
        <taxon>Tracheophyta</taxon>
        <taxon>Spermatophyta</taxon>
        <taxon>Magnoliopsida</taxon>
        <taxon>Liliopsida</taxon>
        <taxon>Poales</taxon>
        <taxon>Poaceae</taxon>
        <taxon>PACMAD clade</taxon>
        <taxon>Panicoideae</taxon>
        <taxon>Andropogonodae</taxon>
        <taxon>Paspaleae</taxon>
        <taxon>Paspalinae</taxon>
        <taxon>Paspalum</taxon>
    </lineage>
</organism>
<dbReference type="SUPFAM" id="SSF46689">
    <property type="entry name" value="Homeodomain-like"/>
    <property type="match status" value="1"/>
</dbReference>
<dbReference type="PROSITE" id="PS50090">
    <property type="entry name" value="MYB_LIKE"/>
    <property type="match status" value="2"/>
</dbReference>
<feature type="domain" description="Myb-like" evidence="7">
    <location>
        <begin position="108"/>
        <end position="158"/>
    </location>
</feature>
<name>A0AAQ3TE89_PASNO</name>
<dbReference type="PROSITE" id="PS51294">
    <property type="entry name" value="HTH_MYB"/>
    <property type="match status" value="2"/>
</dbReference>
<accession>A0AAQ3TE89</accession>
<feature type="domain" description="HTH myb-type" evidence="8">
    <location>
        <begin position="56"/>
        <end position="111"/>
    </location>
</feature>